<keyword evidence="1" id="KW-0472">Membrane</keyword>
<gene>
    <name evidence="3" type="ORF">ELS83_02385</name>
</gene>
<evidence type="ECO:0000313" key="3">
    <source>
        <dbReference type="EMBL" id="NOU58651.1"/>
    </source>
</evidence>
<feature type="transmembrane region" description="Helical" evidence="1">
    <location>
        <begin position="87"/>
        <end position="106"/>
    </location>
</feature>
<feature type="domain" description="LiaF transmembrane" evidence="2">
    <location>
        <begin position="11"/>
        <end position="106"/>
    </location>
</feature>
<evidence type="ECO:0000256" key="1">
    <source>
        <dbReference type="SAM" id="Phobius"/>
    </source>
</evidence>
<evidence type="ECO:0000259" key="2">
    <source>
        <dbReference type="Pfam" id="PF22570"/>
    </source>
</evidence>
<comment type="caution">
    <text evidence="3">The sequence shown here is derived from an EMBL/GenBank/DDBJ whole genome shotgun (WGS) entry which is preliminary data.</text>
</comment>
<accession>A0ABX1WRL1</accession>
<keyword evidence="1" id="KW-0812">Transmembrane</keyword>
<dbReference type="Pfam" id="PF22570">
    <property type="entry name" value="LiaF-TM"/>
    <property type="match status" value="1"/>
</dbReference>
<reference evidence="3 4" key="1">
    <citation type="submission" date="2018-12" db="EMBL/GenBank/DDBJ databases">
        <title>Marinifilum JC070 sp. nov., a marine bacterium isolated from Yongle Blue Hole in the South China Sea.</title>
        <authorList>
            <person name="Fu T."/>
        </authorList>
    </citation>
    <scope>NUCLEOTIDE SEQUENCE [LARGE SCALE GENOMIC DNA]</scope>
    <source>
        <strain evidence="3 4">JC070</strain>
    </source>
</reference>
<keyword evidence="1" id="KW-1133">Transmembrane helix</keyword>
<sequence>MDEHRRNKSLFLGILLITVGLVVMLERIDFYPDFIWSWLYRWESLVIFIGLLLILVRGKFFGGIAAIMVGAYFLMDEMFFLPYNWEVWFLPAALILGGVAFIFQPVSKNCKK</sequence>
<organism evidence="3 4">
    <name type="scientific">Marinifilum caeruleilacunae</name>
    <dbReference type="NCBI Taxonomy" id="2499076"/>
    <lineage>
        <taxon>Bacteria</taxon>
        <taxon>Pseudomonadati</taxon>
        <taxon>Bacteroidota</taxon>
        <taxon>Bacteroidia</taxon>
        <taxon>Marinilabiliales</taxon>
        <taxon>Marinifilaceae</taxon>
    </lineage>
</organism>
<proteinExistence type="predicted"/>
<keyword evidence="4" id="KW-1185">Reference proteome</keyword>
<dbReference type="RefSeq" id="WP_171593915.1">
    <property type="nucleotide sequence ID" value="NZ_RZNH01000002.1"/>
</dbReference>
<dbReference type="EMBL" id="RZNH01000002">
    <property type="protein sequence ID" value="NOU58651.1"/>
    <property type="molecule type" value="Genomic_DNA"/>
</dbReference>
<dbReference type="InterPro" id="IPR054331">
    <property type="entry name" value="LiaF_TM"/>
</dbReference>
<feature type="transmembrane region" description="Helical" evidence="1">
    <location>
        <begin position="63"/>
        <end position="81"/>
    </location>
</feature>
<dbReference type="Proteomes" id="UP000732105">
    <property type="component" value="Unassembled WGS sequence"/>
</dbReference>
<protein>
    <recommendedName>
        <fullName evidence="2">LiaF transmembrane domain-containing protein</fullName>
    </recommendedName>
</protein>
<evidence type="ECO:0000313" key="4">
    <source>
        <dbReference type="Proteomes" id="UP000732105"/>
    </source>
</evidence>
<name>A0ABX1WRL1_9BACT</name>
<feature type="transmembrane region" description="Helical" evidence="1">
    <location>
        <begin position="35"/>
        <end position="56"/>
    </location>
</feature>